<evidence type="ECO:0000313" key="4">
    <source>
        <dbReference type="Proteomes" id="UP000217790"/>
    </source>
</evidence>
<feature type="compositionally biased region" description="Basic and acidic residues" evidence="2">
    <location>
        <begin position="100"/>
        <end position="145"/>
    </location>
</feature>
<dbReference type="EMBL" id="KZ293720">
    <property type="protein sequence ID" value="PBK82162.1"/>
    <property type="molecule type" value="Genomic_DNA"/>
</dbReference>
<evidence type="ECO:0000256" key="1">
    <source>
        <dbReference type="SAM" id="Coils"/>
    </source>
</evidence>
<proteinExistence type="predicted"/>
<feature type="coiled-coil region" evidence="1">
    <location>
        <begin position="148"/>
        <end position="182"/>
    </location>
</feature>
<feature type="compositionally biased region" description="Basic and acidic residues" evidence="2">
    <location>
        <begin position="71"/>
        <end position="90"/>
    </location>
</feature>
<dbReference type="Proteomes" id="UP000217790">
    <property type="component" value="Unassembled WGS sequence"/>
</dbReference>
<organism evidence="3 4">
    <name type="scientific">Armillaria gallica</name>
    <name type="common">Bulbous honey fungus</name>
    <name type="synonym">Armillaria bulbosa</name>
    <dbReference type="NCBI Taxonomy" id="47427"/>
    <lineage>
        <taxon>Eukaryota</taxon>
        <taxon>Fungi</taxon>
        <taxon>Dikarya</taxon>
        <taxon>Basidiomycota</taxon>
        <taxon>Agaricomycotina</taxon>
        <taxon>Agaricomycetes</taxon>
        <taxon>Agaricomycetidae</taxon>
        <taxon>Agaricales</taxon>
        <taxon>Marasmiineae</taxon>
        <taxon>Physalacriaceae</taxon>
        <taxon>Armillaria</taxon>
    </lineage>
</organism>
<name>A0A2H3CSJ1_ARMGA</name>
<accession>A0A2H3CSJ1</accession>
<evidence type="ECO:0000313" key="3">
    <source>
        <dbReference type="EMBL" id="PBK82162.1"/>
    </source>
</evidence>
<feature type="compositionally biased region" description="Polar residues" evidence="2">
    <location>
        <begin position="9"/>
        <end position="20"/>
    </location>
</feature>
<sequence>MLQRMIGTVVNQVGPSTNNDDSQHKQSDADMEVDIVPQGPGISEVGAVHEPDSETKDVKKSEVDGAIALDSKPKHPFDEDKKLPAGDSKPDIPSINLAERIARFEPDYKGKERRAAGKEKQPDDKQDRRFHAPYQKQDDRGAKLSKDKRKLTQELGHAQSENRALLRKNEELERELRGAFDALSREQCLREEDLRLLEARAQELRDAQTFLTKADAYSFAEIKGMVEGLNSEVLQIAAMMVDEFSGSGKSMEAGHLMEVGQRLKGILGDWMVERMQDRKDPDIHIEVVQKGIQAVLTYTVQHFISCWSLDDRISDIFVGTYNEIMSTNNPAVAGRWRAMTRAKSKYGVGNDFDETFGWRITECLRDILRVAGWSSETTQSKLTERFGERFCALVTLAKKLDMAIGESITSQDLFVFAPSHQEAFSVVCMAPAEEGSGTIACTCELGLGVSHMMEQAGEWKERRVECLVKAGIVFVSSFEVPVK</sequence>
<reference evidence="4" key="1">
    <citation type="journal article" date="2017" name="Nat. Ecol. Evol.">
        <title>Genome expansion and lineage-specific genetic innovations in the forest pathogenic fungi Armillaria.</title>
        <authorList>
            <person name="Sipos G."/>
            <person name="Prasanna A.N."/>
            <person name="Walter M.C."/>
            <person name="O'Connor E."/>
            <person name="Balint B."/>
            <person name="Krizsan K."/>
            <person name="Kiss B."/>
            <person name="Hess J."/>
            <person name="Varga T."/>
            <person name="Slot J."/>
            <person name="Riley R."/>
            <person name="Boka B."/>
            <person name="Rigling D."/>
            <person name="Barry K."/>
            <person name="Lee J."/>
            <person name="Mihaltcheva S."/>
            <person name="LaButti K."/>
            <person name="Lipzen A."/>
            <person name="Waldron R."/>
            <person name="Moloney N.M."/>
            <person name="Sperisen C."/>
            <person name="Kredics L."/>
            <person name="Vagvoelgyi C."/>
            <person name="Patrignani A."/>
            <person name="Fitzpatrick D."/>
            <person name="Nagy I."/>
            <person name="Doyle S."/>
            <person name="Anderson J.B."/>
            <person name="Grigoriev I.V."/>
            <person name="Gueldener U."/>
            <person name="Muensterkoetter M."/>
            <person name="Nagy L.G."/>
        </authorList>
    </citation>
    <scope>NUCLEOTIDE SEQUENCE [LARGE SCALE GENOMIC DNA]</scope>
    <source>
        <strain evidence="4">Ar21-2</strain>
    </source>
</reference>
<dbReference type="InParanoid" id="A0A2H3CSJ1"/>
<feature type="region of interest" description="Disordered" evidence="2">
    <location>
        <begin position="1"/>
        <end position="146"/>
    </location>
</feature>
<gene>
    <name evidence="3" type="ORF">ARMGADRAFT_1019755</name>
</gene>
<dbReference type="AlphaFoldDB" id="A0A2H3CSJ1"/>
<evidence type="ECO:0000256" key="2">
    <source>
        <dbReference type="SAM" id="MobiDB-lite"/>
    </source>
</evidence>
<dbReference type="OrthoDB" id="3222645at2759"/>
<keyword evidence="1" id="KW-0175">Coiled coil</keyword>
<feature type="compositionally biased region" description="Basic and acidic residues" evidence="2">
    <location>
        <begin position="47"/>
        <end position="63"/>
    </location>
</feature>
<protein>
    <submittedName>
        <fullName evidence="3">Uncharacterized protein</fullName>
    </submittedName>
</protein>
<keyword evidence="4" id="KW-1185">Reference proteome</keyword>